<comment type="caution">
    <text evidence="1">The sequence shown here is derived from an EMBL/GenBank/DDBJ whole genome shotgun (WGS) entry which is preliminary data.</text>
</comment>
<protein>
    <submittedName>
        <fullName evidence="1">UBP1-associated proteins 1C</fullName>
    </submittedName>
</protein>
<dbReference type="Proteomes" id="UP000830375">
    <property type="component" value="Unassembled WGS sequence"/>
</dbReference>
<gene>
    <name evidence="1" type="ORF">H4Q32_013305</name>
</gene>
<organism evidence="1 2">
    <name type="scientific">Labeo rohita</name>
    <name type="common">Indian major carp</name>
    <name type="synonym">Cyprinus rohita</name>
    <dbReference type="NCBI Taxonomy" id="84645"/>
    <lineage>
        <taxon>Eukaryota</taxon>
        <taxon>Metazoa</taxon>
        <taxon>Chordata</taxon>
        <taxon>Craniata</taxon>
        <taxon>Vertebrata</taxon>
        <taxon>Euteleostomi</taxon>
        <taxon>Actinopterygii</taxon>
        <taxon>Neopterygii</taxon>
        <taxon>Teleostei</taxon>
        <taxon>Ostariophysi</taxon>
        <taxon>Cypriniformes</taxon>
        <taxon>Cyprinidae</taxon>
        <taxon>Labeoninae</taxon>
        <taxon>Labeonini</taxon>
        <taxon>Labeo</taxon>
    </lineage>
</organism>
<proteinExistence type="predicted"/>
<evidence type="ECO:0000313" key="1">
    <source>
        <dbReference type="EMBL" id="KAI2656384.1"/>
    </source>
</evidence>
<keyword evidence="2" id="KW-1185">Reference proteome</keyword>
<evidence type="ECO:0000313" key="2">
    <source>
        <dbReference type="Proteomes" id="UP000830375"/>
    </source>
</evidence>
<accession>A0ABQ8M152</accession>
<sequence>MASTPSASALSAVLRCQGNILARKQATKNRPPASVYAGLGMTCGDSVKSYFRSLWGFIFHRERVEIPGVLSVTVRFETGCSGKCGESKDHLVKNSPKTDNKLLTRKILSEPHQWPNSKLTSNYYFAFKSQHSTVNILSKNNLVLRLDGTYLRKLNSDYPWTCICVVCSHSKSTLNYNNVNPFSLALLWILKNKLIYFTTAVADSVRTQVGIGWNQLHPDVSRHVDVSNVLLNIMRINRRHWKELNLENESSAEDNVDDMHFFIDR</sequence>
<name>A0ABQ8M152_LABRO</name>
<reference evidence="1 2" key="1">
    <citation type="submission" date="2022-01" db="EMBL/GenBank/DDBJ databases">
        <title>A high-quality chromosome-level genome assembly of rohu carp, Labeo rohita.</title>
        <authorList>
            <person name="Arick M.A. II"/>
            <person name="Hsu C.-Y."/>
            <person name="Magbanua Z."/>
            <person name="Pechanova O."/>
            <person name="Grover C."/>
            <person name="Miller E."/>
            <person name="Thrash A."/>
            <person name="Ezzel L."/>
            <person name="Alam S."/>
            <person name="Benzie J."/>
            <person name="Hamilton M."/>
            <person name="Karsi A."/>
            <person name="Lawrence M.L."/>
            <person name="Peterson D.G."/>
        </authorList>
    </citation>
    <scope>NUCLEOTIDE SEQUENCE [LARGE SCALE GENOMIC DNA]</scope>
    <source>
        <strain evidence="2">BAU-BD-2019</strain>
        <tissue evidence="1">Blood</tissue>
    </source>
</reference>
<dbReference type="EMBL" id="JACTAM010000015">
    <property type="protein sequence ID" value="KAI2656384.1"/>
    <property type="molecule type" value="Genomic_DNA"/>
</dbReference>